<evidence type="ECO:0008006" key="3">
    <source>
        <dbReference type="Google" id="ProtNLM"/>
    </source>
</evidence>
<sequence length="229" mass="26599">MWNTVGREKSQLHKTEAGPRPTGLQAYCDKNYNQLLPIIVENFNKEKERNKKLKEVKARLNFEGCFRTSRYSESRMMNTKEHEKRHISRRFHSARPSPSVFSRIRRDQSRSPNQNSKEKARVCSKGWEVEEGAGIGNQDQRERNQVGRRMTCLNHGSKDPEDQLKIFQATAKTERWAIGNGYNKKGQNPSKTGQNRAQKGKRGKVNSQKSTKRQTRQNQSQRNQQVKGK</sequence>
<dbReference type="AlphaFoldDB" id="A0A699K513"/>
<feature type="compositionally biased region" description="Polar residues" evidence="1">
    <location>
        <begin position="185"/>
        <end position="197"/>
    </location>
</feature>
<feature type="compositionally biased region" description="Low complexity" evidence="1">
    <location>
        <begin position="216"/>
        <end position="229"/>
    </location>
</feature>
<comment type="caution">
    <text evidence="2">The sequence shown here is derived from an EMBL/GenBank/DDBJ whole genome shotgun (WGS) entry which is preliminary data.</text>
</comment>
<feature type="compositionally biased region" description="Basic residues" evidence="1">
    <location>
        <begin position="198"/>
        <end position="215"/>
    </location>
</feature>
<name>A0A699K513_TANCI</name>
<evidence type="ECO:0000313" key="2">
    <source>
        <dbReference type="EMBL" id="GFA69493.1"/>
    </source>
</evidence>
<evidence type="ECO:0000256" key="1">
    <source>
        <dbReference type="SAM" id="MobiDB-lite"/>
    </source>
</evidence>
<feature type="compositionally biased region" description="Basic and acidic residues" evidence="1">
    <location>
        <begin position="1"/>
        <end position="17"/>
    </location>
</feature>
<accession>A0A699K513</accession>
<gene>
    <name evidence="2" type="ORF">Tci_641465</name>
</gene>
<feature type="region of interest" description="Disordered" evidence="1">
    <location>
        <begin position="1"/>
        <end position="21"/>
    </location>
</feature>
<organism evidence="2">
    <name type="scientific">Tanacetum cinerariifolium</name>
    <name type="common">Dalmatian daisy</name>
    <name type="synonym">Chrysanthemum cinerariifolium</name>
    <dbReference type="NCBI Taxonomy" id="118510"/>
    <lineage>
        <taxon>Eukaryota</taxon>
        <taxon>Viridiplantae</taxon>
        <taxon>Streptophyta</taxon>
        <taxon>Embryophyta</taxon>
        <taxon>Tracheophyta</taxon>
        <taxon>Spermatophyta</taxon>
        <taxon>Magnoliopsida</taxon>
        <taxon>eudicotyledons</taxon>
        <taxon>Gunneridae</taxon>
        <taxon>Pentapetalae</taxon>
        <taxon>asterids</taxon>
        <taxon>campanulids</taxon>
        <taxon>Asterales</taxon>
        <taxon>Asteraceae</taxon>
        <taxon>Asteroideae</taxon>
        <taxon>Anthemideae</taxon>
        <taxon>Anthemidinae</taxon>
        <taxon>Tanacetum</taxon>
    </lineage>
</organism>
<dbReference type="EMBL" id="BKCJ010470399">
    <property type="protein sequence ID" value="GFA69493.1"/>
    <property type="molecule type" value="Genomic_DNA"/>
</dbReference>
<feature type="region of interest" description="Disordered" evidence="1">
    <location>
        <begin position="177"/>
        <end position="229"/>
    </location>
</feature>
<reference evidence="2" key="1">
    <citation type="journal article" date="2019" name="Sci. Rep.">
        <title>Draft genome of Tanacetum cinerariifolium, the natural source of mosquito coil.</title>
        <authorList>
            <person name="Yamashiro T."/>
            <person name="Shiraishi A."/>
            <person name="Satake H."/>
            <person name="Nakayama K."/>
        </authorList>
    </citation>
    <scope>NUCLEOTIDE SEQUENCE</scope>
</reference>
<protein>
    <recommendedName>
        <fullName evidence="3">Reverse transcriptase domain-containing protein</fullName>
    </recommendedName>
</protein>
<feature type="region of interest" description="Disordered" evidence="1">
    <location>
        <begin position="83"/>
        <end position="124"/>
    </location>
</feature>
<proteinExistence type="predicted"/>